<sequence length="306" mass="34676">MEQRVGENLGGFNSPHYQRLFYNVSNDGYHHMDIKEDHKPLWNSLTEFGNSVHAPWLVLGDFNSVLSGGDRNGNAHVSSYEVRDFMYCCVDLGLVDLNSISYQYTWTNDTVFCLRLIVLCVLNLSLTVVCKQVSVKRNAKRRFISSLTRDDDSTTSSVDEVHYEFLVYSSNLLGTRKDVDNFYAIVMDFGPKVSPLSGVYLKVVDYAPLIDKVSKTLLAYAGHNLCYAGKLEVICSVIQDIESFWLGILPISMAVLDRLTSLYRRFLWGGNYAPVTWKAMCLSKEQVGLGLRDTRNWNDALLTETL</sequence>
<evidence type="ECO:0000313" key="2">
    <source>
        <dbReference type="Proteomes" id="UP001060085"/>
    </source>
</evidence>
<name>A0ACC0CG18_CATRO</name>
<dbReference type="EMBL" id="CM044701">
    <property type="protein sequence ID" value="KAI5683711.1"/>
    <property type="molecule type" value="Genomic_DNA"/>
</dbReference>
<keyword evidence="2" id="KW-1185">Reference proteome</keyword>
<dbReference type="Proteomes" id="UP001060085">
    <property type="component" value="Linkage Group LG01"/>
</dbReference>
<gene>
    <name evidence="1" type="ORF">M9H77_04939</name>
</gene>
<reference evidence="2" key="1">
    <citation type="journal article" date="2023" name="Nat. Plants">
        <title>Single-cell RNA sequencing provides a high-resolution roadmap for understanding the multicellular compartmentation of specialized metabolism.</title>
        <authorList>
            <person name="Sun S."/>
            <person name="Shen X."/>
            <person name="Li Y."/>
            <person name="Li Y."/>
            <person name="Wang S."/>
            <person name="Li R."/>
            <person name="Zhang H."/>
            <person name="Shen G."/>
            <person name="Guo B."/>
            <person name="Wei J."/>
            <person name="Xu J."/>
            <person name="St-Pierre B."/>
            <person name="Chen S."/>
            <person name="Sun C."/>
        </authorList>
    </citation>
    <scope>NUCLEOTIDE SEQUENCE [LARGE SCALE GENOMIC DNA]</scope>
</reference>
<accession>A0ACC0CG18</accession>
<protein>
    <submittedName>
        <fullName evidence="1">Uncharacterized protein</fullName>
    </submittedName>
</protein>
<proteinExistence type="predicted"/>
<comment type="caution">
    <text evidence="1">The sequence shown here is derived from an EMBL/GenBank/DDBJ whole genome shotgun (WGS) entry which is preliminary data.</text>
</comment>
<organism evidence="1 2">
    <name type="scientific">Catharanthus roseus</name>
    <name type="common">Madagascar periwinkle</name>
    <name type="synonym">Vinca rosea</name>
    <dbReference type="NCBI Taxonomy" id="4058"/>
    <lineage>
        <taxon>Eukaryota</taxon>
        <taxon>Viridiplantae</taxon>
        <taxon>Streptophyta</taxon>
        <taxon>Embryophyta</taxon>
        <taxon>Tracheophyta</taxon>
        <taxon>Spermatophyta</taxon>
        <taxon>Magnoliopsida</taxon>
        <taxon>eudicotyledons</taxon>
        <taxon>Gunneridae</taxon>
        <taxon>Pentapetalae</taxon>
        <taxon>asterids</taxon>
        <taxon>lamiids</taxon>
        <taxon>Gentianales</taxon>
        <taxon>Apocynaceae</taxon>
        <taxon>Rauvolfioideae</taxon>
        <taxon>Vinceae</taxon>
        <taxon>Catharanthinae</taxon>
        <taxon>Catharanthus</taxon>
    </lineage>
</organism>
<evidence type="ECO:0000313" key="1">
    <source>
        <dbReference type="EMBL" id="KAI5683711.1"/>
    </source>
</evidence>